<accession>A0AAP2DTV9</accession>
<dbReference type="InterPro" id="IPR011006">
    <property type="entry name" value="CheY-like_superfamily"/>
</dbReference>
<dbReference type="RefSeq" id="WP_254169933.1">
    <property type="nucleotide sequence ID" value="NZ_JAHESF010000061.1"/>
</dbReference>
<dbReference type="SMART" id="SM00448">
    <property type="entry name" value="REC"/>
    <property type="match status" value="1"/>
</dbReference>
<dbReference type="InterPro" id="IPR001789">
    <property type="entry name" value="Sig_transdc_resp-reg_receiver"/>
</dbReference>
<dbReference type="Pfam" id="PF00072">
    <property type="entry name" value="Response_reg"/>
    <property type="match status" value="1"/>
</dbReference>
<name>A0AAP2DTV9_9BACT</name>
<feature type="modified residue" description="4-aspartylphosphate" evidence="1">
    <location>
        <position position="56"/>
    </location>
</feature>
<dbReference type="PANTHER" id="PTHR44520">
    <property type="entry name" value="RESPONSE REGULATOR RCP1-RELATED"/>
    <property type="match status" value="1"/>
</dbReference>
<dbReference type="PROSITE" id="PS50110">
    <property type="entry name" value="RESPONSE_REGULATORY"/>
    <property type="match status" value="1"/>
</dbReference>
<keyword evidence="4" id="KW-1185">Reference proteome</keyword>
<reference evidence="3 4" key="1">
    <citation type="submission" date="2021-05" db="EMBL/GenBank/DDBJ databases">
        <title>A Polyphasic approach of four new species of the genus Ohtaekwangia: Ohtaekwangia histidinii sp. nov., Ohtaekwangia cretensis sp. nov., Ohtaekwangia indiensis sp. nov., Ohtaekwangia reichenbachii sp. nov. from diverse environment.</title>
        <authorList>
            <person name="Octaviana S."/>
        </authorList>
    </citation>
    <scope>NUCLEOTIDE SEQUENCE [LARGE SCALE GENOMIC DNA]</scope>
    <source>
        <strain evidence="3 4">PWU4</strain>
    </source>
</reference>
<dbReference type="EMBL" id="JAHESF010000061">
    <property type="protein sequence ID" value="MBT1701248.1"/>
    <property type="molecule type" value="Genomic_DNA"/>
</dbReference>
<dbReference type="InterPro" id="IPR052893">
    <property type="entry name" value="TCS_response_regulator"/>
</dbReference>
<dbReference type="Proteomes" id="UP001319200">
    <property type="component" value="Unassembled WGS sequence"/>
</dbReference>
<dbReference type="SUPFAM" id="SSF52172">
    <property type="entry name" value="CheY-like"/>
    <property type="match status" value="1"/>
</dbReference>
<keyword evidence="1" id="KW-0597">Phosphoprotein</keyword>
<proteinExistence type="predicted"/>
<evidence type="ECO:0000259" key="2">
    <source>
        <dbReference type="PROSITE" id="PS50110"/>
    </source>
</evidence>
<protein>
    <submittedName>
        <fullName evidence="3">Response regulator</fullName>
    </submittedName>
</protein>
<dbReference type="Gene3D" id="3.40.50.2300">
    <property type="match status" value="1"/>
</dbReference>
<evidence type="ECO:0000313" key="4">
    <source>
        <dbReference type="Proteomes" id="UP001319200"/>
    </source>
</evidence>
<gene>
    <name evidence="3" type="ORF">KK083_30430</name>
</gene>
<organism evidence="3 4">
    <name type="scientific">Chryseosolibacter histidini</name>
    <dbReference type="NCBI Taxonomy" id="2782349"/>
    <lineage>
        <taxon>Bacteria</taxon>
        <taxon>Pseudomonadati</taxon>
        <taxon>Bacteroidota</taxon>
        <taxon>Cytophagia</taxon>
        <taxon>Cytophagales</taxon>
        <taxon>Chryseotaleaceae</taxon>
        <taxon>Chryseosolibacter</taxon>
    </lineage>
</organism>
<sequence>MFVLIVDDDNEDRELFEEAIGVVDSSIKCFSLKDGREAIHHLTNELVVLPDYIFLDINMPVMNGRECLIEIKRNSRLRHIPVIMYSTTSDTNEIRQFYNLGAHDFLIKPNNFKKLIEALNSIIMLKKSKVK</sequence>
<dbReference type="PANTHER" id="PTHR44520:SF2">
    <property type="entry name" value="RESPONSE REGULATOR RCP1"/>
    <property type="match status" value="1"/>
</dbReference>
<comment type="caution">
    <text evidence="3">The sequence shown here is derived from an EMBL/GenBank/DDBJ whole genome shotgun (WGS) entry which is preliminary data.</text>
</comment>
<dbReference type="AlphaFoldDB" id="A0AAP2DTV9"/>
<feature type="domain" description="Response regulatory" evidence="2">
    <location>
        <begin position="2"/>
        <end position="123"/>
    </location>
</feature>
<dbReference type="GO" id="GO:0000160">
    <property type="term" value="P:phosphorelay signal transduction system"/>
    <property type="evidence" value="ECO:0007669"/>
    <property type="project" value="InterPro"/>
</dbReference>
<evidence type="ECO:0000256" key="1">
    <source>
        <dbReference type="PROSITE-ProRule" id="PRU00169"/>
    </source>
</evidence>
<evidence type="ECO:0000313" key="3">
    <source>
        <dbReference type="EMBL" id="MBT1701248.1"/>
    </source>
</evidence>